<dbReference type="InterPro" id="IPR029058">
    <property type="entry name" value="AB_hydrolase_fold"/>
</dbReference>
<dbReference type="GO" id="GO:0016787">
    <property type="term" value="F:hydrolase activity"/>
    <property type="evidence" value="ECO:0007669"/>
    <property type="project" value="UniProtKB-KW"/>
</dbReference>
<accession>A0AB39PLK2</accession>
<evidence type="ECO:0000313" key="1">
    <source>
        <dbReference type="EMBL" id="XDQ30937.1"/>
    </source>
</evidence>
<name>A0AB39PLK2_9ACTN</name>
<keyword evidence="1" id="KW-0378">Hydrolase</keyword>
<protein>
    <submittedName>
        <fullName evidence="1">Alpha/beta hydrolase</fullName>
    </submittedName>
</protein>
<dbReference type="SUPFAM" id="SSF53474">
    <property type="entry name" value="alpha/beta-Hydrolases"/>
    <property type="match status" value="1"/>
</dbReference>
<dbReference type="Gene3D" id="3.40.50.1820">
    <property type="entry name" value="alpha/beta hydrolase"/>
    <property type="match status" value="1"/>
</dbReference>
<dbReference type="EMBL" id="CP163435">
    <property type="protein sequence ID" value="XDQ30937.1"/>
    <property type="molecule type" value="Genomic_DNA"/>
</dbReference>
<organism evidence="1">
    <name type="scientific">Streptomyces sp. R21</name>
    <dbReference type="NCBI Taxonomy" id="3238627"/>
    <lineage>
        <taxon>Bacteria</taxon>
        <taxon>Bacillati</taxon>
        <taxon>Actinomycetota</taxon>
        <taxon>Actinomycetes</taxon>
        <taxon>Kitasatosporales</taxon>
        <taxon>Streptomycetaceae</taxon>
        <taxon>Streptomyces</taxon>
    </lineage>
</organism>
<dbReference type="RefSeq" id="WP_369241357.1">
    <property type="nucleotide sequence ID" value="NZ_CP163435.1"/>
</dbReference>
<reference evidence="1" key="1">
    <citation type="submission" date="2024-07" db="EMBL/GenBank/DDBJ databases">
        <authorList>
            <person name="Yu S.T."/>
        </authorList>
    </citation>
    <scope>NUCLEOTIDE SEQUENCE</scope>
    <source>
        <strain evidence="1">R21</strain>
    </source>
</reference>
<gene>
    <name evidence="1" type="ORF">AB5J56_42320</name>
</gene>
<sequence length="323" mass="34659">MKPRLVFVHGIGGPRDPAAELDAWLRALAEGARHAGHSHRVLDLVQGWAADARFAYYGDLFGPPQSQGGASETADEANAGTYADAVAELLRETIEERLADPTLQDEAALLRRARAQLAPEGVPQGPGSGARQLLTATNTLLALPGLRTFGRWASAGLMVGQLRQVDRYLRRGEPDEKGSALDVRVRRRVEQALDPAGATLVVAHSLGTVVTLETLHAYPGEVPLLVTLGSPIGLRTAVRARMLPQPVAVPRPVGRWLNFWDRDDLIVGAPRLERVVRPSVHSVLPVSRRVDSDGAWVHPAAKYLAQPAVAGPLVEAIETAAKP</sequence>
<dbReference type="AlphaFoldDB" id="A0AB39PLK2"/>
<proteinExistence type="predicted"/>